<dbReference type="InterPro" id="IPR036846">
    <property type="entry name" value="GM2-AP_sf"/>
</dbReference>
<gene>
    <name evidence="2" type="ORF">RI129_005579</name>
</gene>
<evidence type="ECO:0000313" key="3">
    <source>
        <dbReference type="Proteomes" id="UP001329430"/>
    </source>
</evidence>
<keyword evidence="1" id="KW-0732">Signal</keyword>
<accession>A0AAN7VF38</accession>
<organism evidence="2 3">
    <name type="scientific">Pyrocoelia pectoralis</name>
    <dbReference type="NCBI Taxonomy" id="417401"/>
    <lineage>
        <taxon>Eukaryota</taxon>
        <taxon>Metazoa</taxon>
        <taxon>Ecdysozoa</taxon>
        <taxon>Arthropoda</taxon>
        <taxon>Hexapoda</taxon>
        <taxon>Insecta</taxon>
        <taxon>Pterygota</taxon>
        <taxon>Neoptera</taxon>
        <taxon>Endopterygota</taxon>
        <taxon>Coleoptera</taxon>
        <taxon>Polyphaga</taxon>
        <taxon>Elateriformia</taxon>
        <taxon>Elateroidea</taxon>
        <taxon>Lampyridae</taxon>
        <taxon>Lampyrinae</taxon>
        <taxon>Pyrocoelia</taxon>
    </lineage>
</organism>
<reference evidence="2 3" key="1">
    <citation type="journal article" date="2024" name="Insects">
        <title>An Improved Chromosome-Level Genome Assembly of the Firefly Pyrocoelia pectoralis.</title>
        <authorList>
            <person name="Fu X."/>
            <person name="Meyer-Rochow V.B."/>
            <person name="Ballantyne L."/>
            <person name="Zhu X."/>
        </authorList>
    </citation>
    <scope>NUCLEOTIDE SEQUENCE [LARGE SCALE GENOMIC DNA]</scope>
    <source>
        <strain evidence="2">XCY_ONT2</strain>
    </source>
</reference>
<dbReference type="AlphaFoldDB" id="A0AAN7VF38"/>
<proteinExistence type="predicted"/>
<protein>
    <submittedName>
        <fullName evidence="2">Uncharacterized protein</fullName>
    </submittedName>
</protein>
<evidence type="ECO:0000256" key="1">
    <source>
        <dbReference type="ARBA" id="ARBA00022729"/>
    </source>
</evidence>
<sequence length="186" mass="21323">MITCSWSSNLLQYSNYLNYFERTSFTALGKTLVIDRFMGKCPGYENMPVYLDDIHLYPTDGTYNVSAKMVVTRDLLPDLKLVLQLERCKAKEDLDSCEPYQNVNRNNLCDMAKAKKQAWTPFISNTKPEVACPALKGTYNCTHTVFDATPLMVLPISGWYWKVKSLIYEVKENKPVMCVYISGQLK</sequence>
<dbReference type="EMBL" id="JAVRBK010000003">
    <property type="protein sequence ID" value="KAK5647115.1"/>
    <property type="molecule type" value="Genomic_DNA"/>
</dbReference>
<evidence type="ECO:0000313" key="2">
    <source>
        <dbReference type="EMBL" id="KAK5647115.1"/>
    </source>
</evidence>
<dbReference type="Proteomes" id="UP001329430">
    <property type="component" value="Chromosome 3"/>
</dbReference>
<keyword evidence="3" id="KW-1185">Reference proteome</keyword>
<name>A0AAN7VF38_9COLE</name>
<comment type="caution">
    <text evidence="2">The sequence shown here is derived from an EMBL/GenBank/DDBJ whole genome shotgun (WGS) entry which is preliminary data.</text>
</comment>
<dbReference type="Gene3D" id="2.70.220.10">
    <property type="entry name" value="Ganglioside GM2 activator"/>
    <property type="match status" value="1"/>
</dbReference>